<comment type="caution">
    <text evidence="2">The sequence shown here is derived from an EMBL/GenBank/DDBJ whole genome shotgun (WGS) entry which is preliminary data.</text>
</comment>
<dbReference type="AlphaFoldDB" id="A0A2T5KDD0"/>
<protein>
    <recommendedName>
        <fullName evidence="4">Flagellar protein FliL</fullName>
    </recommendedName>
</protein>
<evidence type="ECO:0000313" key="3">
    <source>
        <dbReference type="Proteomes" id="UP000244060"/>
    </source>
</evidence>
<proteinExistence type="predicted"/>
<evidence type="ECO:0008006" key="4">
    <source>
        <dbReference type="Google" id="ProtNLM"/>
    </source>
</evidence>
<evidence type="ECO:0000313" key="2">
    <source>
        <dbReference type="EMBL" id="PTR20431.1"/>
    </source>
</evidence>
<keyword evidence="1" id="KW-1133">Transmembrane helix</keyword>
<accession>A0A2T5KDD0</accession>
<organism evidence="2 3">
    <name type="scientific">Cereibacter azotoformans</name>
    <dbReference type="NCBI Taxonomy" id="43057"/>
    <lineage>
        <taxon>Bacteria</taxon>
        <taxon>Pseudomonadati</taxon>
        <taxon>Pseudomonadota</taxon>
        <taxon>Alphaproteobacteria</taxon>
        <taxon>Rhodobacterales</taxon>
        <taxon>Paracoccaceae</taxon>
        <taxon>Cereibacter</taxon>
    </lineage>
</organism>
<dbReference type="OrthoDB" id="7691173at2"/>
<keyword evidence="3" id="KW-1185">Reference proteome</keyword>
<sequence>MINPAARTPAPGRIAFATGLGGALCLFALGLGMLFDRPSVQLVPPAEEAEIQGPRLPVGALTYMPLPDPIHATIRGGRRQLTLKLAFAVEGQRLDLLAMADMLRKDVPLLVLDLTEALRACDEAEPSIDAFRRALPEALRAVANGRYGTEDLPDPVFEVMIPHFVLY</sequence>
<dbReference type="Proteomes" id="UP000244060">
    <property type="component" value="Unassembled WGS sequence"/>
</dbReference>
<name>A0A2T5KDD0_9RHOB</name>
<dbReference type="RefSeq" id="WP_011908648.1">
    <property type="nucleotide sequence ID" value="NZ_CP089965.1"/>
</dbReference>
<gene>
    <name evidence="2" type="ORF">C8J28_102196</name>
</gene>
<dbReference type="EMBL" id="QAOT01000002">
    <property type="protein sequence ID" value="PTR20431.1"/>
    <property type="molecule type" value="Genomic_DNA"/>
</dbReference>
<feature type="transmembrane region" description="Helical" evidence="1">
    <location>
        <begin position="14"/>
        <end position="35"/>
    </location>
</feature>
<keyword evidence="1" id="KW-0812">Transmembrane</keyword>
<evidence type="ECO:0000256" key="1">
    <source>
        <dbReference type="SAM" id="Phobius"/>
    </source>
</evidence>
<reference evidence="2 3" key="1">
    <citation type="submission" date="2018-04" db="EMBL/GenBank/DDBJ databases">
        <title>Genomic Encyclopedia of Type Strains, Phase III (KMG-III): the genomes of soil and plant-associated and newly described type strains.</title>
        <authorList>
            <person name="Whitman W."/>
        </authorList>
    </citation>
    <scope>NUCLEOTIDE SEQUENCE [LARGE SCALE GENOMIC DNA]</scope>
    <source>
        <strain evidence="2 3">KA25</strain>
    </source>
</reference>
<keyword evidence="1" id="KW-0472">Membrane</keyword>